<keyword evidence="3" id="KW-1185">Reference proteome</keyword>
<reference evidence="2" key="1">
    <citation type="submission" date="2020-08" db="EMBL/GenBank/DDBJ databases">
        <title>Spodoptera exigua strain:BAW_Kor-Di-RS1 Genome sequencing and assembly.</title>
        <authorList>
            <person name="Kim J."/>
            <person name="Nam H.Y."/>
            <person name="Kwon M."/>
            <person name="Choi J.H."/>
            <person name="Cho S.R."/>
            <person name="Kim G.-H."/>
        </authorList>
    </citation>
    <scope>NUCLEOTIDE SEQUENCE</scope>
    <source>
        <strain evidence="2">BAW_Kor-Di-RS1</strain>
        <tissue evidence="2">Whole-body</tissue>
    </source>
</reference>
<evidence type="ECO:0000313" key="3">
    <source>
        <dbReference type="Proteomes" id="UP000648187"/>
    </source>
</evidence>
<feature type="compositionally biased region" description="Basic and acidic residues" evidence="1">
    <location>
        <begin position="488"/>
        <end position="498"/>
    </location>
</feature>
<dbReference type="Proteomes" id="UP000648187">
    <property type="component" value="Unassembled WGS sequence"/>
</dbReference>
<feature type="compositionally biased region" description="Low complexity" evidence="1">
    <location>
        <begin position="283"/>
        <end position="321"/>
    </location>
</feature>
<proteinExistence type="predicted"/>
<evidence type="ECO:0000256" key="1">
    <source>
        <dbReference type="SAM" id="MobiDB-lite"/>
    </source>
</evidence>
<gene>
    <name evidence="2" type="ORF">HW555_006323</name>
</gene>
<evidence type="ECO:0000313" key="2">
    <source>
        <dbReference type="EMBL" id="KAF9416249.1"/>
    </source>
</evidence>
<feature type="compositionally biased region" description="Polar residues" evidence="1">
    <location>
        <begin position="390"/>
        <end position="413"/>
    </location>
</feature>
<feature type="compositionally biased region" description="Basic and acidic residues" evidence="1">
    <location>
        <begin position="375"/>
        <end position="385"/>
    </location>
</feature>
<feature type="compositionally biased region" description="Low complexity" evidence="1">
    <location>
        <begin position="359"/>
        <end position="373"/>
    </location>
</feature>
<accession>A0A835L5F1</accession>
<comment type="caution">
    <text evidence="2">The sequence shown here is derived from an EMBL/GenBank/DDBJ whole genome shotgun (WGS) entry which is preliminary data.</text>
</comment>
<feature type="region of interest" description="Disordered" evidence="1">
    <location>
        <begin position="235"/>
        <end position="466"/>
    </location>
</feature>
<organism evidence="2 3">
    <name type="scientific">Spodoptera exigua</name>
    <name type="common">Beet armyworm</name>
    <name type="synonym">Noctua fulgens</name>
    <dbReference type="NCBI Taxonomy" id="7107"/>
    <lineage>
        <taxon>Eukaryota</taxon>
        <taxon>Metazoa</taxon>
        <taxon>Ecdysozoa</taxon>
        <taxon>Arthropoda</taxon>
        <taxon>Hexapoda</taxon>
        <taxon>Insecta</taxon>
        <taxon>Pterygota</taxon>
        <taxon>Neoptera</taxon>
        <taxon>Endopterygota</taxon>
        <taxon>Lepidoptera</taxon>
        <taxon>Glossata</taxon>
        <taxon>Ditrysia</taxon>
        <taxon>Noctuoidea</taxon>
        <taxon>Noctuidae</taxon>
        <taxon>Amphipyrinae</taxon>
        <taxon>Spodoptera</taxon>
    </lineage>
</organism>
<protein>
    <submittedName>
        <fullName evidence="2">Uncharacterized protein</fullName>
    </submittedName>
</protein>
<feature type="region of interest" description="Disordered" evidence="1">
    <location>
        <begin position="479"/>
        <end position="505"/>
    </location>
</feature>
<name>A0A835L5F1_SPOEX</name>
<sequence>MNILSSTDNLFVISCVLCSKLIHPDLGSIDDVLDIIKKVSTEAPGLGPIDDVLDIIEKVSTELPQASEPQKPPSPATPLGRLWPETTDLPLLHPSTKFNFDNPADSIFKKIFSGMQKIFSSNFFPFMGMKTDGENGLTLPSMNQDMFRSFQPHGVSIKKRPPIQNQVFVVTVLNVQCRAGLLKGFLGGAIEVNSQIHGAAHGVADAILGGVSQVLHHHHKPPHRHEKPETVVVVVEDGPDDGPPGPGYGRPTQNGYDPPVYDNRPSPKPGHHQQQGHYGYGNQGQNYNQNGNWNHNNQYGNPGNQYGNPGNQYGNPGNQYGKPNNQYDNPDNQYGKPNNQYGNPNQYGKPSNQYGNPSQYGNQNNPYNKPPNQHGTEDHDNDGNFHNKPNHQYGNQNTFDKPNQGGYQDQSSYKPEVNKPFGSTTKAPTSSSYGYNSQKPNNNGGKFDENSPELSTKKPIKDDEYPLFVPLGPNDYVYGGDKIQVNAPKRETDNSKPTDEDEDLPLDHHNKFLSWMRLVTSTDEAVDWIFRWEKSTGKGQSQLCRQFCTYGLQQCSCIVTDRFPYRNTSGLGLRHHRRDSTRIHLDQLIAILTFTQKVEASGNLNLLLPTVRENQPKRKLFVSSKLPDKMNRPLDENDPLNNTINKKEYLSNDVYEDFNLDKNRTSENAVKPFQPYTPQSENVSAVKPVNVDKNYMPDIAILPKVSLDERSSFNGDQCPEGYAKVNGHHKSHIFLSILLTLRTRLTTIEIEVAKETYVRYVPTVTPEQARVGTH</sequence>
<feature type="compositionally biased region" description="Polar residues" evidence="1">
    <location>
        <begin position="421"/>
        <end position="444"/>
    </location>
</feature>
<dbReference type="AlphaFoldDB" id="A0A835L5F1"/>
<feature type="compositionally biased region" description="Polar residues" evidence="1">
    <location>
        <begin position="322"/>
        <end position="358"/>
    </location>
</feature>
<feature type="compositionally biased region" description="Basic and acidic residues" evidence="1">
    <location>
        <begin position="455"/>
        <end position="464"/>
    </location>
</feature>
<dbReference type="EMBL" id="JACKWZ010000093">
    <property type="protein sequence ID" value="KAF9416249.1"/>
    <property type="molecule type" value="Genomic_DNA"/>
</dbReference>